<organism evidence="1 2">
    <name type="scientific">Popillia japonica</name>
    <name type="common">Japanese beetle</name>
    <dbReference type="NCBI Taxonomy" id="7064"/>
    <lineage>
        <taxon>Eukaryota</taxon>
        <taxon>Metazoa</taxon>
        <taxon>Ecdysozoa</taxon>
        <taxon>Arthropoda</taxon>
        <taxon>Hexapoda</taxon>
        <taxon>Insecta</taxon>
        <taxon>Pterygota</taxon>
        <taxon>Neoptera</taxon>
        <taxon>Endopterygota</taxon>
        <taxon>Coleoptera</taxon>
        <taxon>Polyphaga</taxon>
        <taxon>Scarabaeiformia</taxon>
        <taxon>Scarabaeidae</taxon>
        <taxon>Rutelinae</taxon>
        <taxon>Popillia</taxon>
    </lineage>
</organism>
<evidence type="ECO:0000313" key="1">
    <source>
        <dbReference type="EMBL" id="KAK9730849.1"/>
    </source>
</evidence>
<evidence type="ECO:0000313" key="2">
    <source>
        <dbReference type="Proteomes" id="UP001458880"/>
    </source>
</evidence>
<gene>
    <name evidence="1" type="ORF">QE152_g14176</name>
</gene>
<protein>
    <submittedName>
        <fullName evidence="1">Uncharacterized protein</fullName>
    </submittedName>
</protein>
<proteinExistence type="predicted"/>
<dbReference type="Proteomes" id="UP001458880">
    <property type="component" value="Unassembled WGS sequence"/>
</dbReference>
<dbReference type="EMBL" id="JASPKY010000141">
    <property type="protein sequence ID" value="KAK9730849.1"/>
    <property type="molecule type" value="Genomic_DNA"/>
</dbReference>
<accession>A0AAW1LA56</accession>
<dbReference type="AlphaFoldDB" id="A0AAW1LA56"/>
<sequence>MGELTLAKGVEIRDRIVFGVENTEMWKAHGPKEYRGWGWRQKSAKTKKEIEEAHGPKEYRGWGWRQKSAKTKKEIEVIDVANPDPNADVI</sequence>
<name>A0AAW1LA56_POPJA</name>
<comment type="caution">
    <text evidence="1">The sequence shown here is derived from an EMBL/GenBank/DDBJ whole genome shotgun (WGS) entry which is preliminary data.</text>
</comment>
<reference evidence="1 2" key="1">
    <citation type="journal article" date="2024" name="BMC Genomics">
        <title>De novo assembly and annotation of Popillia japonica's genome with initial clues to its potential as an invasive pest.</title>
        <authorList>
            <person name="Cucini C."/>
            <person name="Boschi S."/>
            <person name="Funari R."/>
            <person name="Cardaioli E."/>
            <person name="Iannotti N."/>
            <person name="Marturano G."/>
            <person name="Paoli F."/>
            <person name="Bruttini M."/>
            <person name="Carapelli A."/>
            <person name="Frati F."/>
            <person name="Nardi F."/>
        </authorList>
    </citation>
    <scope>NUCLEOTIDE SEQUENCE [LARGE SCALE GENOMIC DNA]</scope>
    <source>
        <strain evidence="1">DMR45628</strain>
    </source>
</reference>
<keyword evidence="2" id="KW-1185">Reference proteome</keyword>